<accession>A0A8J7TKA2</accession>
<dbReference type="Pfam" id="PF04909">
    <property type="entry name" value="Amidohydro_2"/>
    <property type="match status" value="1"/>
</dbReference>
<feature type="domain" description="Amidohydrolase-related" evidence="2">
    <location>
        <begin position="43"/>
        <end position="317"/>
    </location>
</feature>
<dbReference type="PANTHER" id="PTHR21240">
    <property type="entry name" value="2-AMINO-3-CARBOXYLMUCONATE-6-SEMIALDEHYDE DECARBOXYLASE"/>
    <property type="match status" value="1"/>
</dbReference>
<dbReference type="PANTHER" id="PTHR21240:SF30">
    <property type="entry name" value="AMIDOHYDROLASE-RELATED DOMAIN-CONTAINING PROTEIN-RELATED"/>
    <property type="match status" value="1"/>
</dbReference>
<comment type="caution">
    <text evidence="3">The sequence shown here is derived from an EMBL/GenBank/DDBJ whole genome shotgun (WGS) entry which is preliminary data.</text>
</comment>
<reference evidence="3" key="1">
    <citation type="submission" date="2021-02" db="EMBL/GenBank/DDBJ databases">
        <title>Genome-Resolved Metagenomics of a Microbial Community Performing Photosynthetic Biological Nutrient Removal.</title>
        <authorList>
            <person name="Mcdaniel E.A."/>
        </authorList>
    </citation>
    <scope>NUCLEOTIDE SEQUENCE</scope>
    <source>
        <strain evidence="3">UWPOB_OBS1</strain>
    </source>
</reference>
<dbReference type="GO" id="GO:0016831">
    <property type="term" value="F:carboxy-lyase activity"/>
    <property type="evidence" value="ECO:0007669"/>
    <property type="project" value="InterPro"/>
</dbReference>
<dbReference type="AlphaFoldDB" id="A0A8J7TKA2"/>
<protein>
    <submittedName>
        <fullName evidence="3">Amidohydrolase</fullName>
    </submittedName>
</protein>
<dbReference type="SUPFAM" id="SSF51556">
    <property type="entry name" value="Metallo-dependent hydrolases"/>
    <property type="match status" value="1"/>
</dbReference>
<dbReference type="InterPro" id="IPR032465">
    <property type="entry name" value="ACMSD"/>
</dbReference>
<dbReference type="InterPro" id="IPR032466">
    <property type="entry name" value="Metal_Hydrolase"/>
</dbReference>
<evidence type="ECO:0000256" key="1">
    <source>
        <dbReference type="ARBA" id="ARBA00023239"/>
    </source>
</evidence>
<organism evidence="3 4">
    <name type="scientific">Candidatus Obscuribacter phosphatis</name>
    <dbReference type="NCBI Taxonomy" id="1906157"/>
    <lineage>
        <taxon>Bacteria</taxon>
        <taxon>Bacillati</taxon>
        <taxon>Candidatus Melainabacteria</taxon>
        <taxon>Candidatus Obscuribacterales</taxon>
        <taxon>Candidatus Obscuribacteraceae</taxon>
        <taxon>Candidatus Obscuribacter</taxon>
    </lineage>
</organism>
<dbReference type="Gene3D" id="3.20.20.140">
    <property type="entry name" value="Metal-dependent hydrolases"/>
    <property type="match status" value="1"/>
</dbReference>
<name>A0A8J7TKA2_9BACT</name>
<evidence type="ECO:0000259" key="2">
    <source>
        <dbReference type="Pfam" id="PF04909"/>
    </source>
</evidence>
<dbReference type="GO" id="GO:0016787">
    <property type="term" value="F:hydrolase activity"/>
    <property type="evidence" value="ECO:0007669"/>
    <property type="project" value="InterPro"/>
</dbReference>
<dbReference type="GO" id="GO:0019748">
    <property type="term" value="P:secondary metabolic process"/>
    <property type="evidence" value="ECO:0007669"/>
    <property type="project" value="TreeGrafter"/>
</dbReference>
<gene>
    <name evidence="3" type="ORF">J0M35_02850</name>
</gene>
<dbReference type="Proteomes" id="UP000664277">
    <property type="component" value="Unassembled WGS sequence"/>
</dbReference>
<dbReference type="EMBL" id="JAFLCK010000002">
    <property type="protein sequence ID" value="MBN8659274.1"/>
    <property type="molecule type" value="Genomic_DNA"/>
</dbReference>
<evidence type="ECO:0000313" key="4">
    <source>
        <dbReference type="Proteomes" id="UP000664277"/>
    </source>
</evidence>
<dbReference type="InterPro" id="IPR006680">
    <property type="entry name" value="Amidohydro-rel"/>
</dbReference>
<proteinExistence type="predicted"/>
<dbReference type="GO" id="GO:0005829">
    <property type="term" value="C:cytosol"/>
    <property type="evidence" value="ECO:0007669"/>
    <property type="project" value="TreeGrafter"/>
</dbReference>
<keyword evidence="1" id="KW-0456">Lyase</keyword>
<sequence>MKKIALEEHFSGPGFGKYMNVMKGLFEGEILASMEELLSDFDEQRLKAMDEAGIEVSVLSQTAPGLQAEGDVVAAVQSARRCNDFLFEQIQRHPSRYRGFACLPMQDPVAAANELERCVRDYKFVGALVNGHTQGVYLDDRSFWPFWEKVQELDVPFYLHPMNPFDEPHVYSGRPELNGAVYSWTCETAAHALRLVFGGVFDDFPGLRVILGHMGEGLPFMLWRLDSRIKATPFAKALKRMPSEVIRRHFVVTTSGACADNPLLCTVSELGEDNVLFSVDYPYESSRIAAEFIENAPFSESIREKLCYKNAERVLRITL</sequence>
<evidence type="ECO:0000313" key="3">
    <source>
        <dbReference type="EMBL" id="MBN8659274.1"/>
    </source>
</evidence>